<feature type="binding site" evidence="8">
    <location>
        <position position="60"/>
    </location>
    <ligand>
        <name>(R)-pantoate</name>
        <dbReference type="ChEBI" id="CHEBI:15980"/>
    </ligand>
</feature>
<evidence type="ECO:0000256" key="7">
    <source>
        <dbReference type="ARBA" id="ARBA00048258"/>
    </source>
</evidence>
<dbReference type="EMBL" id="JAAAUB010000001">
    <property type="protein sequence ID" value="NMH15831.1"/>
    <property type="molecule type" value="Genomic_DNA"/>
</dbReference>
<evidence type="ECO:0000256" key="1">
    <source>
        <dbReference type="ARBA" id="ARBA00004990"/>
    </source>
</evidence>
<feature type="binding site" evidence="8">
    <location>
        <position position="176"/>
    </location>
    <ligand>
        <name>ATP</name>
        <dbReference type="ChEBI" id="CHEBI:30616"/>
    </ligand>
</feature>
<name>A0ABX1QIF4_9PROT</name>
<keyword evidence="4 8" id="KW-0566">Pantothenate biosynthesis</keyword>
<dbReference type="Gene3D" id="3.40.50.620">
    <property type="entry name" value="HUPs"/>
    <property type="match status" value="1"/>
</dbReference>
<dbReference type="Pfam" id="PF02569">
    <property type="entry name" value="Pantoate_ligase"/>
    <property type="match status" value="1"/>
</dbReference>
<evidence type="ECO:0000313" key="9">
    <source>
        <dbReference type="EMBL" id="NMH15831.1"/>
    </source>
</evidence>
<feature type="binding site" evidence="8">
    <location>
        <begin position="147"/>
        <end position="150"/>
    </location>
    <ligand>
        <name>ATP</name>
        <dbReference type="ChEBI" id="CHEBI:30616"/>
    </ligand>
</feature>
<keyword evidence="8" id="KW-0963">Cytoplasm</keyword>
<dbReference type="EC" id="6.3.2.1" evidence="8"/>
<dbReference type="HAMAP" id="MF_00158">
    <property type="entry name" value="PanC"/>
    <property type="match status" value="1"/>
</dbReference>
<feature type="binding site" evidence="8">
    <location>
        <position position="60"/>
    </location>
    <ligand>
        <name>beta-alanine</name>
        <dbReference type="ChEBI" id="CHEBI:57966"/>
    </ligand>
</feature>
<evidence type="ECO:0000256" key="4">
    <source>
        <dbReference type="ARBA" id="ARBA00022655"/>
    </source>
</evidence>
<comment type="pathway">
    <text evidence="1 8">Cofactor biosynthesis; (R)-pantothenate biosynthesis; (R)-pantothenate from (R)-pantoate and beta-alanine: step 1/1.</text>
</comment>
<evidence type="ECO:0000313" key="10">
    <source>
        <dbReference type="Proteomes" id="UP000669605"/>
    </source>
</evidence>
<gene>
    <name evidence="8" type="primary">panC</name>
    <name evidence="9" type="ORF">GV368_01635</name>
</gene>
<comment type="catalytic activity">
    <reaction evidence="7 8">
        <text>(R)-pantoate + beta-alanine + ATP = (R)-pantothenate + AMP + diphosphate + H(+)</text>
        <dbReference type="Rhea" id="RHEA:10912"/>
        <dbReference type="ChEBI" id="CHEBI:15378"/>
        <dbReference type="ChEBI" id="CHEBI:15980"/>
        <dbReference type="ChEBI" id="CHEBI:29032"/>
        <dbReference type="ChEBI" id="CHEBI:30616"/>
        <dbReference type="ChEBI" id="CHEBI:33019"/>
        <dbReference type="ChEBI" id="CHEBI:57966"/>
        <dbReference type="ChEBI" id="CHEBI:456215"/>
        <dbReference type="EC" id="6.3.2.1"/>
    </reaction>
</comment>
<evidence type="ECO:0000256" key="2">
    <source>
        <dbReference type="ARBA" id="ARBA00009256"/>
    </source>
</evidence>
<comment type="similarity">
    <text evidence="2 8">Belongs to the pantothenate synthetase family.</text>
</comment>
<dbReference type="GO" id="GO:0004592">
    <property type="term" value="F:pantoate-beta-alanine ligase activity"/>
    <property type="evidence" value="ECO:0007669"/>
    <property type="project" value="UniProtKB-EC"/>
</dbReference>
<dbReference type="SUPFAM" id="SSF52374">
    <property type="entry name" value="Nucleotidylyl transferase"/>
    <property type="match status" value="1"/>
</dbReference>
<feature type="binding site" evidence="8">
    <location>
        <begin position="184"/>
        <end position="187"/>
    </location>
    <ligand>
        <name>ATP</name>
        <dbReference type="ChEBI" id="CHEBI:30616"/>
    </ligand>
</feature>
<evidence type="ECO:0000256" key="3">
    <source>
        <dbReference type="ARBA" id="ARBA00022598"/>
    </source>
</evidence>
<evidence type="ECO:0000256" key="6">
    <source>
        <dbReference type="ARBA" id="ARBA00022840"/>
    </source>
</evidence>
<dbReference type="InterPro" id="IPR004821">
    <property type="entry name" value="Cyt_trans-like"/>
</dbReference>
<protein>
    <recommendedName>
        <fullName evidence="8">Pantothenate synthetase</fullName>
        <shortName evidence="8">PS</shortName>
        <ecNumber evidence="8">6.3.2.1</ecNumber>
    </recommendedName>
    <alternativeName>
        <fullName evidence="8">Pantoate--beta-alanine ligase</fullName>
    </alternativeName>
    <alternativeName>
        <fullName evidence="8">Pantoate-activating enzyme</fullName>
    </alternativeName>
</protein>
<keyword evidence="5 8" id="KW-0547">Nucleotide-binding</keyword>
<dbReference type="PANTHER" id="PTHR21299:SF1">
    <property type="entry name" value="PANTOATE--BETA-ALANINE LIGASE"/>
    <property type="match status" value="1"/>
</dbReference>
<dbReference type="InterPro" id="IPR042176">
    <property type="entry name" value="Pantoate_ligase_C"/>
</dbReference>
<sequence>MTTIAPLTTVAEVRALRPSLGRVVLVPTMGCLHEGHLALVRQAKTLADTVVVSIFVNRLQFGPNEDFDRYPRTLPRDLELLAAEGVRYVFAPSEAEMYPEPQTYTVAPPPEHTDILEGAVRPGHFRGVATVVTKLFGIVQPEVALFGKKDYQQLMVLRNLVRQLALPVTIVAGETVRAADGLALSSRNTYLSQAERAEAPRLYRVLTRIAQAVRAGAADHARLEEEAMAELAAHGWQPDYVTVRRRVDLQPPAPGERELVVLGAARLGSTRLIDNLEI</sequence>
<dbReference type="Proteomes" id="UP000669605">
    <property type="component" value="Unassembled WGS sequence"/>
</dbReference>
<feature type="active site" description="Proton donor" evidence="8">
    <location>
        <position position="36"/>
    </location>
</feature>
<dbReference type="RefSeq" id="WP_169114895.1">
    <property type="nucleotide sequence ID" value="NZ_JAAAUB010000001.1"/>
</dbReference>
<evidence type="ECO:0000256" key="8">
    <source>
        <dbReference type="HAMAP-Rule" id="MF_00158"/>
    </source>
</evidence>
<feature type="binding site" evidence="8">
    <location>
        <position position="153"/>
    </location>
    <ligand>
        <name>(R)-pantoate</name>
        <dbReference type="ChEBI" id="CHEBI:15980"/>
    </ligand>
</feature>
<accession>A0ABX1QIF4</accession>
<keyword evidence="3 8" id="KW-0436">Ligase</keyword>
<comment type="subunit">
    <text evidence="8">Homodimer.</text>
</comment>
<evidence type="ECO:0000256" key="5">
    <source>
        <dbReference type="ARBA" id="ARBA00022741"/>
    </source>
</evidence>
<reference evidence="9 10" key="1">
    <citation type="journal article" date="2020" name="Curr. Microbiol.">
        <title>Tepidiphilus baoligensis sp. nov., a Novel Bacterium of the Family Hydrogenophilaceae Isolated from an Oil Reservoir.</title>
        <authorList>
            <person name="Zhang X."/>
            <person name="Wang G."/>
            <person name="Ma X."/>
            <person name="Yu J."/>
            <person name="You J."/>
            <person name="Xue Y."/>
            <person name="Ma Y."/>
        </authorList>
    </citation>
    <scope>NUCLEOTIDE SEQUENCE [LARGE SCALE GENOMIC DNA]</scope>
    <source>
        <strain evidence="9 10">B18-69</strain>
    </source>
</reference>
<comment type="subcellular location">
    <subcellularLocation>
        <location evidence="8">Cytoplasm</location>
    </subcellularLocation>
</comment>
<dbReference type="NCBIfam" id="TIGR00125">
    <property type="entry name" value="cyt_tran_rel"/>
    <property type="match status" value="1"/>
</dbReference>
<keyword evidence="6 8" id="KW-0067">ATP-binding</keyword>
<proteinExistence type="inferred from homology"/>
<dbReference type="PANTHER" id="PTHR21299">
    <property type="entry name" value="CYTIDYLATE KINASE/PANTOATE-BETA-ALANINE LIGASE"/>
    <property type="match status" value="1"/>
</dbReference>
<organism evidence="9 10">
    <name type="scientific">Tepidiphilus baoligensis</name>
    <dbReference type="NCBI Taxonomy" id="2698687"/>
    <lineage>
        <taxon>Bacteria</taxon>
        <taxon>Pseudomonadati</taxon>
        <taxon>Pseudomonadota</taxon>
        <taxon>Hydrogenophilia</taxon>
        <taxon>Hydrogenophilales</taxon>
        <taxon>Hydrogenophilaceae</taxon>
        <taxon>Tepidiphilus</taxon>
    </lineage>
</organism>
<dbReference type="InterPro" id="IPR014729">
    <property type="entry name" value="Rossmann-like_a/b/a_fold"/>
</dbReference>
<dbReference type="NCBIfam" id="TIGR00018">
    <property type="entry name" value="panC"/>
    <property type="match status" value="1"/>
</dbReference>
<keyword evidence="10" id="KW-1185">Reference proteome</keyword>
<comment type="caution">
    <text evidence="9">The sequence shown here is derived from an EMBL/GenBank/DDBJ whole genome shotgun (WGS) entry which is preliminary data.</text>
</comment>
<comment type="function">
    <text evidence="8">Catalyzes the condensation of pantoate with beta-alanine in an ATP-dependent reaction via a pantoyl-adenylate intermediate.</text>
</comment>
<dbReference type="CDD" id="cd00560">
    <property type="entry name" value="PanC"/>
    <property type="match status" value="1"/>
</dbReference>
<dbReference type="InterPro" id="IPR003721">
    <property type="entry name" value="Pantoate_ligase"/>
</dbReference>
<comment type="miscellaneous">
    <text evidence="8">The reaction proceeds by a bi uni uni bi ping pong mechanism.</text>
</comment>
<dbReference type="Gene3D" id="3.30.1300.10">
    <property type="entry name" value="Pantoate-beta-alanine ligase, C-terminal domain"/>
    <property type="match status" value="1"/>
</dbReference>
<feature type="binding site" evidence="8">
    <location>
        <begin position="29"/>
        <end position="36"/>
    </location>
    <ligand>
        <name>ATP</name>
        <dbReference type="ChEBI" id="CHEBI:30616"/>
    </ligand>
</feature>